<accession>A0ABY5NJ27</accession>
<evidence type="ECO:0008006" key="4">
    <source>
        <dbReference type="Google" id="ProtNLM"/>
    </source>
</evidence>
<feature type="transmembrane region" description="Helical" evidence="1">
    <location>
        <begin position="20"/>
        <end position="42"/>
    </location>
</feature>
<name>A0ABY5NJ27_9MICO</name>
<organism evidence="2 3">
    <name type="scientific">Microbacterium elymi</name>
    <dbReference type="NCBI Taxonomy" id="2909587"/>
    <lineage>
        <taxon>Bacteria</taxon>
        <taxon>Bacillati</taxon>
        <taxon>Actinomycetota</taxon>
        <taxon>Actinomycetes</taxon>
        <taxon>Micrococcales</taxon>
        <taxon>Microbacteriaceae</taxon>
        <taxon>Microbacterium</taxon>
    </lineage>
</organism>
<keyword evidence="3" id="KW-1185">Reference proteome</keyword>
<sequence>MTSSKTAPRGWDAGITLVELIIYIAVGALFAGILASLFISGITSQTNTRDRDVATGKAQVVTDMLQASIRNADAVHVDGGMLVARVATGTTGWECRAWALTDQKAIVYKHGTAAPGTVDTTWTPLIGPADAQGDNASVSVEGGGVPFTLTGTQLDYRFTVTAGTVTLPITGSVIAQAKTDGAVSSCW</sequence>
<evidence type="ECO:0000256" key="1">
    <source>
        <dbReference type="SAM" id="Phobius"/>
    </source>
</evidence>
<dbReference type="Proteomes" id="UP001054811">
    <property type="component" value="Chromosome"/>
</dbReference>
<keyword evidence="1" id="KW-1133">Transmembrane helix</keyword>
<proteinExistence type="predicted"/>
<reference evidence="2" key="1">
    <citation type="submission" date="2022-01" db="EMBL/GenBank/DDBJ databases">
        <title>Microbacterium eymi and Microbacterium rhizovicinus sp. nov., isolated from the rhizospheric soil of Elymus tsukushiensis, a plant native to the Dokdo Islands, Republic of Korea.</title>
        <authorList>
            <person name="Hwang Y.J."/>
        </authorList>
    </citation>
    <scope>NUCLEOTIDE SEQUENCE</scope>
    <source>
        <strain evidence="2">KUDC0405</strain>
    </source>
</reference>
<keyword evidence="1" id="KW-0472">Membrane</keyword>
<dbReference type="RefSeq" id="WP_259611732.1">
    <property type="nucleotide sequence ID" value="NZ_CP091139.2"/>
</dbReference>
<protein>
    <recommendedName>
        <fullName evidence="4">Prepilin-type N-terminal cleavage/methylation domain-containing protein</fullName>
    </recommendedName>
</protein>
<evidence type="ECO:0000313" key="2">
    <source>
        <dbReference type="EMBL" id="UUT35179.1"/>
    </source>
</evidence>
<keyword evidence="1" id="KW-0812">Transmembrane</keyword>
<evidence type="ECO:0000313" key="3">
    <source>
        <dbReference type="Proteomes" id="UP001054811"/>
    </source>
</evidence>
<gene>
    <name evidence="2" type="ORF">L2X98_33595</name>
</gene>
<dbReference type="EMBL" id="CP091139">
    <property type="protein sequence ID" value="UUT35179.1"/>
    <property type="molecule type" value="Genomic_DNA"/>
</dbReference>